<dbReference type="OrthoDB" id="429833at2759"/>
<proteinExistence type="predicted"/>
<dbReference type="Gene3D" id="1.25.40.10">
    <property type="entry name" value="Tetratricopeptide repeat domain"/>
    <property type="match status" value="1"/>
</dbReference>
<dbReference type="CDD" id="cd06257">
    <property type="entry name" value="DnaJ"/>
    <property type="match status" value="1"/>
</dbReference>
<keyword evidence="3" id="KW-0732">Signal</keyword>
<dbReference type="EMBL" id="CAMXCT020002580">
    <property type="protein sequence ID" value="CAL1152456.1"/>
    <property type="molecule type" value="Genomic_DNA"/>
</dbReference>
<dbReference type="InterPro" id="IPR019734">
    <property type="entry name" value="TPR_rpt"/>
</dbReference>
<reference evidence="6 7" key="2">
    <citation type="submission" date="2024-05" db="EMBL/GenBank/DDBJ databases">
        <authorList>
            <person name="Chen Y."/>
            <person name="Shah S."/>
            <person name="Dougan E. K."/>
            <person name="Thang M."/>
            <person name="Chan C."/>
        </authorList>
    </citation>
    <scope>NUCLEOTIDE SEQUENCE [LARGE SCALE GENOMIC DNA]</scope>
</reference>
<evidence type="ECO:0000256" key="3">
    <source>
        <dbReference type="SAM" id="SignalP"/>
    </source>
</evidence>
<protein>
    <submittedName>
        <fullName evidence="6">J domain-containing protein</fullName>
    </submittedName>
</protein>
<dbReference type="InterPro" id="IPR050817">
    <property type="entry name" value="DjlA_DnaK_co-chaperone"/>
</dbReference>
<gene>
    <name evidence="5" type="ORF">C1SCF055_LOCUS25330</name>
</gene>
<feature type="compositionally biased region" description="Basic and acidic residues" evidence="2">
    <location>
        <begin position="549"/>
        <end position="582"/>
    </location>
</feature>
<keyword evidence="7" id="KW-1185">Reference proteome</keyword>
<dbReference type="SUPFAM" id="SSF46565">
    <property type="entry name" value="Chaperone J-domain"/>
    <property type="match status" value="1"/>
</dbReference>
<reference evidence="5" key="1">
    <citation type="submission" date="2022-10" db="EMBL/GenBank/DDBJ databases">
        <authorList>
            <person name="Chen Y."/>
            <person name="Dougan E. K."/>
            <person name="Chan C."/>
            <person name="Rhodes N."/>
            <person name="Thang M."/>
        </authorList>
    </citation>
    <scope>NUCLEOTIDE SEQUENCE</scope>
</reference>
<comment type="caution">
    <text evidence="5">The sequence shown here is derived from an EMBL/GenBank/DDBJ whole genome shotgun (WGS) entry which is preliminary data.</text>
</comment>
<keyword evidence="1" id="KW-0802">TPR repeat</keyword>
<feature type="chain" id="PRO_5043272460" evidence="3">
    <location>
        <begin position="21"/>
        <end position="629"/>
    </location>
</feature>
<dbReference type="AlphaFoldDB" id="A0A9P1G4B8"/>
<dbReference type="Gene3D" id="1.10.287.110">
    <property type="entry name" value="DnaJ domain"/>
    <property type="match status" value="1"/>
</dbReference>
<evidence type="ECO:0000313" key="5">
    <source>
        <dbReference type="EMBL" id="CAI3999081.1"/>
    </source>
</evidence>
<dbReference type="PANTHER" id="PTHR24074">
    <property type="entry name" value="CO-CHAPERONE PROTEIN DJLA"/>
    <property type="match status" value="1"/>
</dbReference>
<feature type="repeat" description="TPR" evidence="1">
    <location>
        <begin position="306"/>
        <end position="339"/>
    </location>
</feature>
<dbReference type="PROSITE" id="PS50076">
    <property type="entry name" value="DNAJ_2"/>
    <property type="match status" value="1"/>
</dbReference>
<dbReference type="SMART" id="SM00028">
    <property type="entry name" value="TPR"/>
    <property type="match status" value="2"/>
</dbReference>
<accession>A0A9P1G4B8</accession>
<dbReference type="Pfam" id="PF00226">
    <property type="entry name" value="DnaJ"/>
    <property type="match status" value="1"/>
</dbReference>
<dbReference type="InterPro" id="IPR001623">
    <property type="entry name" value="DnaJ_domain"/>
</dbReference>
<evidence type="ECO:0000259" key="4">
    <source>
        <dbReference type="PROSITE" id="PS50076"/>
    </source>
</evidence>
<evidence type="ECO:0000313" key="7">
    <source>
        <dbReference type="Proteomes" id="UP001152797"/>
    </source>
</evidence>
<feature type="domain" description="J" evidence="4">
    <location>
        <begin position="491"/>
        <end position="557"/>
    </location>
</feature>
<dbReference type="EMBL" id="CAMXCT010002580">
    <property type="protein sequence ID" value="CAI3999081.1"/>
    <property type="molecule type" value="Genomic_DNA"/>
</dbReference>
<feature type="region of interest" description="Disordered" evidence="2">
    <location>
        <begin position="549"/>
        <end position="629"/>
    </location>
</feature>
<dbReference type="SUPFAM" id="SSF48452">
    <property type="entry name" value="TPR-like"/>
    <property type="match status" value="1"/>
</dbReference>
<dbReference type="InterPro" id="IPR011990">
    <property type="entry name" value="TPR-like_helical_dom_sf"/>
</dbReference>
<dbReference type="SMART" id="SM00271">
    <property type="entry name" value="DnaJ"/>
    <property type="match status" value="1"/>
</dbReference>
<dbReference type="Proteomes" id="UP001152797">
    <property type="component" value="Unassembled WGS sequence"/>
</dbReference>
<organism evidence="5">
    <name type="scientific">Cladocopium goreaui</name>
    <dbReference type="NCBI Taxonomy" id="2562237"/>
    <lineage>
        <taxon>Eukaryota</taxon>
        <taxon>Sar</taxon>
        <taxon>Alveolata</taxon>
        <taxon>Dinophyceae</taxon>
        <taxon>Suessiales</taxon>
        <taxon>Symbiodiniaceae</taxon>
        <taxon>Cladocopium</taxon>
    </lineage>
</organism>
<name>A0A9P1G4B8_9DINO</name>
<dbReference type="EMBL" id="CAMXCT030002580">
    <property type="protein sequence ID" value="CAL4786393.1"/>
    <property type="molecule type" value="Genomic_DNA"/>
</dbReference>
<feature type="compositionally biased region" description="Basic and acidic residues" evidence="2">
    <location>
        <begin position="595"/>
        <end position="629"/>
    </location>
</feature>
<evidence type="ECO:0000256" key="2">
    <source>
        <dbReference type="SAM" id="MobiDB-lite"/>
    </source>
</evidence>
<dbReference type="PROSITE" id="PS50005">
    <property type="entry name" value="TPR"/>
    <property type="match status" value="1"/>
</dbReference>
<sequence length="629" mass="69758">MGCAQHARLIWRLLVATASASSLVGPGAVGSFQGGGGGRRFGGFARVTDPPVGFFLGGSSIREMNGLYSREHRVPWGFSHTFTFSYRHDYTGWRMCLVNAPEDVTKSTGRHTEWVLIDPDKADRFRHDGDQYIPGSGHRWSHVHRTKDAQPNVKAGNAVAQAVEDDEEELPWQVVGVSAEDMMNHLKRYFNFYKHEVQAAIEGSKLPALPMGGKGRATAPPEGFQPPKAAIADEADQSDSCSEGHASFANAEAELQELQRQGGQVHFDWSLATLQLRLAICHRRSKDFDAAQQALQASLTLYPRYAAALEEMGKLWIDRGVYEQAIHSFETLLRVDRKWPTVAGWLVRAHTLQRRQVEQFLVEKPEVLKGRTEHCIAWRQTGGCSPTGLLEPTADKSCKAVIVAGNSGFCQCVSSGSRGKSGFAPATAAESNCDHGPFTCAEQCQERSKAEAGLALTAEAAQLASEVSEAVDAQACSLLRGGEFPDWCHPNLYRVLGIRCDFPAAEDGDELKRAYKRRSLQFHPDKPGGSAVAFQRIADAHHVLLDPEKRKAFDEGADFPRKVEQDGSEGETQKEEVEKKYFPENFDFQPFGDPQSDRREAKARQERQLEQRRQEALAREAHQTKRTDL</sequence>
<feature type="signal peptide" evidence="3">
    <location>
        <begin position="1"/>
        <end position="20"/>
    </location>
</feature>
<evidence type="ECO:0000256" key="1">
    <source>
        <dbReference type="PROSITE-ProRule" id="PRU00339"/>
    </source>
</evidence>
<dbReference type="InterPro" id="IPR036869">
    <property type="entry name" value="J_dom_sf"/>
</dbReference>
<evidence type="ECO:0000313" key="6">
    <source>
        <dbReference type="EMBL" id="CAL4786393.1"/>
    </source>
</evidence>